<dbReference type="Proteomes" id="UP000272635">
    <property type="component" value="Unassembled WGS sequence"/>
</dbReference>
<dbReference type="Pfam" id="PF05729">
    <property type="entry name" value="NACHT"/>
    <property type="match status" value="1"/>
</dbReference>
<sequence length="660" mass="78337">MGFLGLAISALLNNTLIQLKDELVDFGVDNWEKFETGFNKSFTSYFEGSFKRVKNIPFVLSGTNNIDLLSIFQPTYLKSEISHVRCYTADLDNILQESDNAWIYGYGGIGKSTMLKYFFLKEIEKATSNNNQRIPIYIELRKYNFDSKKRREFLNFIYEEAKVLGFDLEFKYFEYMAKKGRFIFLLDAFDEVASNNMDQAATEIEELATRYSNNPILVTSRKLLFNHINNTSLFHPYQTNGLSKDEAIALIKRISRLPESELREEVFERFIKSLEEQLYDEYQSFAENPILLFLMLQMFQRNANFPAEKATFIKNSYRLLYKEHDHSKLVAMKRQFKTDLSESTMLRVISYLCFLTYFENNGEKLEFTESEILSLLDRVLNHEDSSSTRAEDLLADLITRLCIIHKEGRSYYFVHNIFQEFYAANYLYELYDESQEQFFKTAFLAENMNERLILTTLEYYDELDKEFNKKKLNYNIFLPILEELKRRNEGRDFGELDTNLYDVSLSSKGEGDISFDDLGSYFLYYLMEFAEKVYLVEQDKKLPLPVKFPKIKEKKIFFIFSKYHDNLTDQEYFQLHVKIYNELQNVKLTSEAMELMEKYKLDLINFSIDYSTIRKDAAWYEVFKKSSAYECLNFIEDWVTKTRTEKEADKRKIPILNFKK</sequence>
<gene>
    <name evidence="2" type="ORF">D8791_07025</name>
</gene>
<name>A0A428GMR5_STRCR</name>
<accession>A0A428GMR5</accession>
<comment type="caution">
    <text evidence="2">The sequence shown here is derived from an EMBL/GenBank/DDBJ whole genome shotgun (WGS) entry which is preliminary data.</text>
</comment>
<evidence type="ECO:0000259" key="1">
    <source>
        <dbReference type="PROSITE" id="PS50837"/>
    </source>
</evidence>
<organism evidence="2 3">
    <name type="scientific">Streptococcus cristatus</name>
    <dbReference type="NCBI Taxonomy" id="45634"/>
    <lineage>
        <taxon>Bacteria</taxon>
        <taxon>Bacillati</taxon>
        <taxon>Bacillota</taxon>
        <taxon>Bacilli</taxon>
        <taxon>Lactobacillales</taxon>
        <taxon>Streptococcaceae</taxon>
        <taxon>Streptococcus</taxon>
    </lineage>
</organism>
<dbReference type="InterPro" id="IPR027417">
    <property type="entry name" value="P-loop_NTPase"/>
</dbReference>
<protein>
    <submittedName>
        <fullName evidence="2">NACHT domain protein</fullName>
    </submittedName>
</protein>
<feature type="domain" description="NACHT" evidence="1">
    <location>
        <begin position="99"/>
        <end position="221"/>
    </location>
</feature>
<dbReference type="PANTHER" id="PTHR46312">
    <property type="entry name" value="NACHT DOMAIN-CONTAINING PROTEIN"/>
    <property type="match status" value="1"/>
</dbReference>
<dbReference type="RefSeq" id="WP_125447071.1">
    <property type="nucleotide sequence ID" value="NZ_RJPT01000007.1"/>
</dbReference>
<dbReference type="Gene3D" id="3.40.50.300">
    <property type="entry name" value="P-loop containing nucleotide triphosphate hydrolases"/>
    <property type="match status" value="1"/>
</dbReference>
<dbReference type="SUPFAM" id="SSF52540">
    <property type="entry name" value="P-loop containing nucleoside triphosphate hydrolases"/>
    <property type="match status" value="1"/>
</dbReference>
<dbReference type="AlphaFoldDB" id="A0A428GMR5"/>
<evidence type="ECO:0000313" key="2">
    <source>
        <dbReference type="EMBL" id="RSJ82101.1"/>
    </source>
</evidence>
<dbReference type="EMBL" id="RJPT01000007">
    <property type="protein sequence ID" value="RSJ82101.1"/>
    <property type="molecule type" value="Genomic_DNA"/>
</dbReference>
<dbReference type="PANTHER" id="PTHR46312:SF2">
    <property type="entry name" value="NUCLEOTIDE-BINDING OLIGOMERIZATION DOMAIN-CONTAINING PROTEIN 2-LIKE"/>
    <property type="match status" value="1"/>
</dbReference>
<dbReference type="PROSITE" id="PS50837">
    <property type="entry name" value="NACHT"/>
    <property type="match status" value="1"/>
</dbReference>
<reference evidence="2 3" key="1">
    <citation type="submission" date="2018-11" db="EMBL/GenBank/DDBJ databases">
        <title>Species Designations Belie Phenotypic and Genotypic Heterogeneity in Oral Streptococci.</title>
        <authorList>
            <person name="Velsko I."/>
        </authorList>
    </citation>
    <scope>NUCLEOTIDE SEQUENCE [LARGE SCALE GENOMIC DNA]</scope>
    <source>
        <strain evidence="2 3">BCC41</strain>
    </source>
</reference>
<evidence type="ECO:0000313" key="3">
    <source>
        <dbReference type="Proteomes" id="UP000272635"/>
    </source>
</evidence>
<dbReference type="InterPro" id="IPR007111">
    <property type="entry name" value="NACHT_NTPase"/>
</dbReference>
<proteinExistence type="predicted"/>